<evidence type="ECO:0000256" key="1">
    <source>
        <dbReference type="SAM" id="MobiDB-lite"/>
    </source>
</evidence>
<feature type="non-terminal residue" evidence="2">
    <location>
        <position position="43"/>
    </location>
</feature>
<proteinExistence type="predicted"/>
<feature type="non-terminal residue" evidence="2">
    <location>
        <position position="1"/>
    </location>
</feature>
<dbReference type="EC" id="4.2.3.1" evidence="2"/>
<dbReference type="GO" id="GO:0004795">
    <property type="term" value="F:threonine synthase activity"/>
    <property type="evidence" value="ECO:0007669"/>
    <property type="project" value="UniProtKB-EC"/>
</dbReference>
<name>A0A6J4RZ48_9ACTN</name>
<protein>
    <submittedName>
        <fullName evidence="2">Threonine synthase</fullName>
        <ecNumber evidence="2">4.2.3.1</ecNumber>
    </submittedName>
</protein>
<feature type="compositionally biased region" description="Basic residues" evidence="1">
    <location>
        <begin position="33"/>
        <end position="43"/>
    </location>
</feature>
<evidence type="ECO:0000313" key="2">
    <source>
        <dbReference type="EMBL" id="CAA9485757.1"/>
    </source>
</evidence>
<keyword evidence="2" id="KW-0456">Lyase</keyword>
<gene>
    <name evidence="2" type="ORF">AVDCRST_MAG17-458</name>
</gene>
<dbReference type="AlphaFoldDB" id="A0A6J4RZ48"/>
<dbReference type="EMBL" id="CADCVV010000033">
    <property type="protein sequence ID" value="CAA9485757.1"/>
    <property type="molecule type" value="Genomic_DNA"/>
</dbReference>
<feature type="region of interest" description="Disordered" evidence="1">
    <location>
        <begin position="1"/>
        <end position="43"/>
    </location>
</feature>
<reference evidence="2" key="1">
    <citation type="submission" date="2020-02" db="EMBL/GenBank/DDBJ databases">
        <authorList>
            <person name="Meier V. D."/>
        </authorList>
    </citation>
    <scope>NUCLEOTIDE SEQUENCE</scope>
    <source>
        <strain evidence="2">AVDCRST_MAG17</strain>
    </source>
</reference>
<organism evidence="2">
    <name type="scientific">uncultured Solirubrobacterales bacterium</name>
    <dbReference type="NCBI Taxonomy" id="768556"/>
    <lineage>
        <taxon>Bacteria</taxon>
        <taxon>Bacillati</taxon>
        <taxon>Actinomycetota</taxon>
        <taxon>Thermoleophilia</taxon>
        <taxon>Solirubrobacterales</taxon>
        <taxon>environmental samples</taxon>
    </lineage>
</organism>
<accession>A0A6J4RZ48</accession>
<sequence length="43" mass="4682">EPLALSRPPARRAARHPRRGRHTADPGAAPVGAHRRGRVAQVR</sequence>
<feature type="compositionally biased region" description="Basic residues" evidence="1">
    <location>
        <begin position="9"/>
        <end position="21"/>
    </location>
</feature>